<keyword evidence="5" id="KW-1185">Reference proteome</keyword>
<dbReference type="Proteomes" id="UP000094463">
    <property type="component" value="Chromosome"/>
</dbReference>
<sequence length="265" mass="28811">MKQLKIAFSGKGGVGKTTMSAIFANLLQEKGHRVLAVDADPDANLGMALGFDPTELSRTKTIADDRELIKKKTGAEPGVQGSWFALNPKVDDIPEQYTITRNNIHLLQMGNANKGGSGCACPESSLLKTLLNHLVTEDEDALVIDFEAGLEHLGRSTAQSVDALVIVVEPGKRSIETANAVKQLALDIGINDCFVIKNKWIETNGSTFTDNFPEEDVIGTIPYHPVFIEADEAHASIYEQLDDDLKQTCESMLSSLSSKINRQLI</sequence>
<dbReference type="GO" id="GO:0009898">
    <property type="term" value="C:cytoplasmic side of plasma membrane"/>
    <property type="evidence" value="ECO:0007669"/>
    <property type="project" value="TreeGrafter"/>
</dbReference>
<dbReference type="AlphaFoldDB" id="A0A1D7QXC7"/>
<dbReference type="KEGG" id="bbev:BBEV_2325"/>
<protein>
    <submittedName>
        <fullName evidence="4">CO dehydrogenase accessory protein CooC (Nickel insertion)</fullName>
    </submittedName>
</protein>
<feature type="domain" description="CobQ/CobB/MinD/ParA nucleotide binding" evidence="3">
    <location>
        <begin position="7"/>
        <end position="235"/>
    </location>
</feature>
<dbReference type="PATRIC" id="fig|632773.3.peg.2429"/>
<proteinExistence type="predicted"/>
<evidence type="ECO:0000313" key="5">
    <source>
        <dbReference type="Proteomes" id="UP000094463"/>
    </source>
</evidence>
<dbReference type="RefSeq" id="WP_069365625.1">
    <property type="nucleotide sequence ID" value="NZ_CP012502.1"/>
</dbReference>
<dbReference type="InterPro" id="IPR014433">
    <property type="entry name" value="CooC"/>
</dbReference>
<dbReference type="InterPro" id="IPR002586">
    <property type="entry name" value="CobQ/CobB/MinD/ParA_Nub-bd_dom"/>
</dbReference>
<evidence type="ECO:0000259" key="3">
    <source>
        <dbReference type="Pfam" id="PF01656"/>
    </source>
</evidence>
<evidence type="ECO:0000256" key="2">
    <source>
        <dbReference type="ARBA" id="ARBA00022840"/>
    </source>
</evidence>
<dbReference type="GO" id="GO:0016887">
    <property type="term" value="F:ATP hydrolysis activity"/>
    <property type="evidence" value="ECO:0007669"/>
    <property type="project" value="TreeGrafter"/>
</dbReference>
<keyword evidence="2" id="KW-0067">ATP-binding</keyword>
<dbReference type="EMBL" id="CP012502">
    <property type="protein sequence ID" value="AOM83666.1"/>
    <property type="molecule type" value="Genomic_DNA"/>
</dbReference>
<dbReference type="PANTHER" id="PTHR43384">
    <property type="entry name" value="SEPTUM SITE-DETERMINING PROTEIN MIND HOMOLOG, CHLOROPLASTIC-RELATED"/>
    <property type="match status" value="1"/>
</dbReference>
<gene>
    <name evidence="4" type="primary">cooC</name>
    <name evidence="4" type="ORF">BBEV_2325</name>
</gene>
<dbReference type="PIRSF" id="PIRSF005647">
    <property type="entry name" value="CooC"/>
    <property type="match status" value="1"/>
</dbReference>
<dbReference type="SUPFAM" id="SSF52540">
    <property type="entry name" value="P-loop containing nucleoside triphosphate hydrolases"/>
    <property type="match status" value="1"/>
</dbReference>
<dbReference type="Pfam" id="PF01656">
    <property type="entry name" value="CbiA"/>
    <property type="match status" value="1"/>
</dbReference>
<dbReference type="GO" id="GO:0005829">
    <property type="term" value="C:cytosol"/>
    <property type="evidence" value="ECO:0007669"/>
    <property type="project" value="TreeGrafter"/>
</dbReference>
<dbReference type="OrthoDB" id="9778641at2"/>
<dbReference type="PANTHER" id="PTHR43384:SF6">
    <property type="entry name" value="SEPTUM SITE-DETERMINING PROTEIN MIND HOMOLOG, CHLOROPLASTIC"/>
    <property type="match status" value="1"/>
</dbReference>
<dbReference type="GO" id="GO:0005524">
    <property type="term" value="F:ATP binding"/>
    <property type="evidence" value="ECO:0007669"/>
    <property type="project" value="UniProtKB-KW"/>
</dbReference>
<name>A0A1D7QXC7_9BACI</name>
<dbReference type="Gene3D" id="3.40.50.300">
    <property type="entry name" value="P-loop containing nucleotide triphosphate hydrolases"/>
    <property type="match status" value="1"/>
</dbReference>
<dbReference type="InterPro" id="IPR027417">
    <property type="entry name" value="P-loop_NTPase"/>
</dbReference>
<dbReference type="InterPro" id="IPR050625">
    <property type="entry name" value="ParA/MinD_ATPase"/>
</dbReference>
<evidence type="ECO:0000256" key="1">
    <source>
        <dbReference type="ARBA" id="ARBA00022741"/>
    </source>
</evidence>
<dbReference type="GO" id="GO:0051782">
    <property type="term" value="P:negative regulation of cell division"/>
    <property type="evidence" value="ECO:0007669"/>
    <property type="project" value="TreeGrafter"/>
</dbReference>
<dbReference type="STRING" id="632773.BBEV_2325"/>
<reference evidence="4 5" key="1">
    <citation type="submission" date="2015-08" db="EMBL/GenBank/DDBJ databases">
        <title>The complete genome sequence of Bacillus beveridgei MLTeJB.</title>
        <authorList>
            <person name="Hanson T.E."/>
            <person name="Mesa C."/>
            <person name="Basesman S.M."/>
            <person name="Oremland R.S."/>
        </authorList>
    </citation>
    <scope>NUCLEOTIDE SEQUENCE [LARGE SCALE GENOMIC DNA]</scope>
    <source>
        <strain evidence="4 5">MLTeJB</strain>
    </source>
</reference>
<evidence type="ECO:0000313" key="4">
    <source>
        <dbReference type="EMBL" id="AOM83666.1"/>
    </source>
</evidence>
<accession>A0A1D7QXC7</accession>
<organism evidence="4 5">
    <name type="scientific">Salisediminibacterium beveridgei</name>
    <dbReference type="NCBI Taxonomy" id="632773"/>
    <lineage>
        <taxon>Bacteria</taxon>
        <taxon>Bacillati</taxon>
        <taxon>Bacillota</taxon>
        <taxon>Bacilli</taxon>
        <taxon>Bacillales</taxon>
        <taxon>Bacillaceae</taxon>
        <taxon>Salisediminibacterium</taxon>
    </lineage>
</organism>
<keyword evidence="1" id="KW-0547">Nucleotide-binding</keyword>